<sequence>MVREASGLPVISHSRRRETLITIACQKRGVEVVRPIPRNAPSIGAYGSILVVAGVAYNFGPNGRPSNLSEWGIPVGNNHGSSCGTTGPGEDNLLFLLLFLRFGDGGPTGRGSSMRSDRNALMRVTERLSSGSSHLPAPLNPSRYHLAPGSDDLDHTKTKPKALLIDLYYKLAVNNGALRPVPPTRTSPPEERGMETGIKRR</sequence>
<evidence type="ECO:0000256" key="1">
    <source>
        <dbReference type="SAM" id="MobiDB-lite"/>
    </source>
</evidence>
<organism evidence="2">
    <name type="scientific">Vitis vinifera</name>
    <name type="common">Grape</name>
    <dbReference type="NCBI Taxonomy" id="29760"/>
    <lineage>
        <taxon>Eukaryota</taxon>
        <taxon>Viridiplantae</taxon>
        <taxon>Streptophyta</taxon>
        <taxon>Embryophyta</taxon>
        <taxon>Tracheophyta</taxon>
        <taxon>Spermatophyta</taxon>
        <taxon>Magnoliopsida</taxon>
        <taxon>eudicotyledons</taxon>
        <taxon>Gunneridae</taxon>
        <taxon>Pentapetalae</taxon>
        <taxon>rosids</taxon>
        <taxon>Vitales</taxon>
        <taxon>Vitaceae</taxon>
        <taxon>Viteae</taxon>
        <taxon>Vitis</taxon>
    </lineage>
</organism>
<protein>
    <submittedName>
        <fullName evidence="2">Uncharacterized protein</fullName>
    </submittedName>
</protein>
<dbReference type="AlphaFoldDB" id="A5BL70"/>
<evidence type="ECO:0000313" key="2">
    <source>
        <dbReference type="EMBL" id="CAN61508.1"/>
    </source>
</evidence>
<dbReference type="EMBL" id="AM463372">
    <property type="protein sequence ID" value="CAN61508.1"/>
    <property type="molecule type" value="Genomic_DNA"/>
</dbReference>
<reference evidence="2" key="1">
    <citation type="journal article" date="2007" name="PLoS ONE">
        <title>The first genome sequence of an elite grapevine cultivar (Pinot noir Vitis vinifera L.): coping with a highly heterozygous genome.</title>
        <authorList>
            <person name="Velasco R."/>
            <person name="Zharkikh A."/>
            <person name="Troggio M."/>
            <person name="Cartwright D.A."/>
            <person name="Cestaro A."/>
            <person name="Pruss D."/>
            <person name="Pindo M."/>
            <person name="FitzGerald L.M."/>
            <person name="Vezzulli S."/>
            <person name="Reid J."/>
            <person name="Malacarne G."/>
            <person name="Iliev D."/>
            <person name="Coppola G."/>
            <person name="Wardell B."/>
            <person name="Micheletti D."/>
            <person name="Macalma T."/>
            <person name="Facci M."/>
            <person name="Mitchell J.T."/>
            <person name="Perazzolli M."/>
            <person name="Eldredge G."/>
            <person name="Gatto P."/>
            <person name="Oyzerski R."/>
            <person name="Moretto M."/>
            <person name="Gutin N."/>
            <person name="Stefanini M."/>
            <person name="Chen Y."/>
            <person name="Segala C."/>
            <person name="Davenport C."/>
            <person name="Dematte L."/>
            <person name="Mraz A."/>
            <person name="Battilana J."/>
            <person name="Stormo K."/>
            <person name="Costa F."/>
            <person name="Tao Q."/>
            <person name="Si-Ammour A."/>
            <person name="Harkins T."/>
            <person name="Lackey A."/>
            <person name="Perbost C."/>
            <person name="Taillon B."/>
            <person name="Stella A."/>
            <person name="Solovyev V."/>
            <person name="Fawcett J.A."/>
            <person name="Sterck L."/>
            <person name="Vandepoele K."/>
            <person name="Grando S.M."/>
            <person name="Toppo S."/>
            <person name="Moser C."/>
            <person name="Lanchbury J."/>
            <person name="Bogden R."/>
            <person name="Skolnick M."/>
            <person name="Sgaramella V."/>
            <person name="Bhatnagar S.K."/>
            <person name="Fontana P."/>
            <person name="Gutin A."/>
            <person name="Van de Peer Y."/>
            <person name="Salamini F."/>
            <person name="Viola R."/>
        </authorList>
    </citation>
    <scope>NUCLEOTIDE SEQUENCE</scope>
</reference>
<proteinExistence type="predicted"/>
<name>A5BL70_VITVI</name>
<gene>
    <name evidence="2" type="ORF">VITISV_000627</name>
</gene>
<accession>A5BL70</accession>
<feature type="region of interest" description="Disordered" evidence="1">
    <location>
        <begin position="178"/>
        <end position="201"/>
    </location>
</feature>
<feature type="region of interest" description="Disordered" evidence="1">
    <location>
        <begin position="128"/>
        <end position="155"/>
    </location>
</feature>
<feature type="compositionally biased region" description="Basic and acidic residues" evidence="1">
    <location>
        <begin position="188"/>
        <end position="201"/>
    </location>
</feature>